<dbReference type="STRING" id="565033.GACE_1727"/>
<gene>
    <name evidence="1" type="ORF">GACE_1727</name>
</gene>
<organism evidence="1 2">
    <name type="scientific">Geoglobus acetivorans</name>
    <dbReference type="NCBI Taxonomy" id="565033"/>
    <lineage>
        <taxon>Archaea</taxon>
        <taxon>Methanobacteriati</taxon>
        <taxon>Methanobacteriota</taxon>
        <taxon>Archaeoglobi</taxon>
        <taxon>Archaeoglobales</taxon>
        <taxon>Archaeoglobaceae</taxon>
        <taxon>Geoglobus</taxon>
    </lineage>
</organism>
<protein>
    <submittedName>
        <fullName evidence="1">Uncharacterized protein</fullName>
    </submittedName>
</protein>
<dbReference type="GeneID" id="24798305"/>
<dbReference type="RefSeq" id="WP_048092702.1">
    <property type="nucleotide sequence ID" value="NZ_CP009552.1"/>
</dbReference>
<dbReference type="Proteomes" id="UP000030624">
    <property type="component" value="Chromosome"/>
</dbReference>
<proteinExistence type="predicted"/>
<dbReference type="eggNOG" id="ENOG502N554">
    <property type="taxonomic scope" value="Archaea"/>
</dbReference>
<dbReference type="KEGG" id="gac:GACE_1727"/>
<evidence type="ECO:0000313" key="1">
    <source>
        <dbReference type="EMBL" id="AIY90757.1"/>
    </source>
</evidence>
<evidence type="ECO:0000313" key="2">
    <source>
        <dbReference type="Proteomes" id="UP000030624"/>
    </source>
</evidence>
<sequence>MPYFEVWVDLARKEEVFRKLRDIFPEVYEAFYDYHFIVNADSGEELSKVDGVKYVKSHYNC</sequence>
<dbReference type="HOGENOM" id="CLU_209472_0_0_2"/>
<accession>A0A0A7GII3</accession>
<dbReference type="AlphaFoldDB" id="A0A0A7GII3"/>
<reference evidence="1 2" key="1">
    <citation type="journal article" date="2015" name="Appl. Environ. Microbiol.">
        <title>The Geoglobus acetivorans genome: Fe(III) reduction, acetate utilization, autotrophic growth, and degradation of aromatic compounds in a hyperthermophilic archaeon.</title>
        <authorList>
            <person name="Mardanov A.V."/>
            <person name="Slododkina G.B."/>
            <person name="Slobodkin A.I."/>
            <person name="Beletsky A.V."/>
            <person name="Gavrilov S.N."/>
            <person name="Kublanov I.V."/>
            <person name="Bonch-Osmolovskaya E.A."/>
            <person name="Skryabin K.G."/>
            <person name="Ravin N.V."/>
        </authorList>
    </citation>
    <scope>NUCLEOTIDE SEQUENCE [LARGE SCALE GENOMIC DNA]</scope>
    <source>
        <strain evidence="1 2">SBH6</strain>
    </source>
</reference>
<name>A0A0A7GII3_GEOAI</name>
<dbReference type="EMBL" id="CP009552">
    <property type="protein sequence ID" value="AIY90757.1"/>
    <property type="molecule type" value="Genomic_DNA"/>
</dbReference>